<accession>A0A9D9H2S7</accession>
<evidence type="ECO:0000313" key="1">
    <source>
        <dbReference type="EMBL" id="MBO8433834.1"/>
    </source>
</evidence>
<evidence type="ECO:0000313" key="2">
    <source>
        <dbReference type="Proteomes" id="UP000823611"/>
    </source>
</evidence>
<dbReference type="PANTHER" id="PTHR40056">
    <property type="entry name" value="HYPOTHETICAL CYTOSOLIC PROTEIN"/>
    <property type="match status" value="1"/>
</dbReference>
<dbReference type="PANTHER" id="PTHR40056:SF1">
    <property type="entry name" value="DUF1836 DOMAIN-CONTAINING PROTEIN"/>
    <property type="match status" value="1"/>
</dbReference>
<sequence>MEGFIKNLEVIINESIKEETIELSDIPNIDLYMDQVTTFMEESLKSYKRYPVDKVLTKTMINNYAKAKLFPSPLKKKYTKNHLMLLVIIYHLKSILSINDINKLLKPITENIVNNEKSTELETLYKYFTVLQKTSRKNDFILSEIQNEILTEDSIKNKENIMLILTVLLSSIKANQEKRIAEKILDKFFV</sequence>
<gene>
    <name evidence="1" type="ORF">IAC55_00750</name>
</gene>
<comment type="caution">
    <text evidence="1">The sequence shown here is derived from an EMBL/GenBank/DDBJ whole genome shotgun (WGS) entry which is preliminary data.</text>
</comment>
<name>A0A9D9H2S7_9FIRM</name>
<dbReference type="AlphaFoldDB" id="A0A9D9H2S7"/>
<protein>
    <submittedName>
        <fullName evidence="1">DUF1836 domain-containing protein</fullName>
    </submittedName>
</protein>
<dbReference type="Pfam" id="PF08876">
    <property type="entry name" value="DUF1836"/>
    <property type="match status" value="1"/>
</dbReference>
<reference evidence="1" key="2">
    <citation type="journal article" date="2021" name="PeerJ">
        <title>Extensive microbial diversity within the chicken gut microbiome revealed by metagenomics and culture.</title>
        <authorList>
            <person name="Gilroy R."/>
            <person name="Ravi A."/>
            <person name="Getino M."/>
            <person name="Pursley I."/>
            <person name="Horton D.L."/>
            <person name="Alikhan N.F."/>
            <person name="Baker D."/>
            <person name="Gharbi K."/>
            <person name="Hall N."/>
            <person name="Watson M."/>
            <person name="Adriaenssens E.M."/>
            <person name="Foster-Nyarko E."/>
            <person name="Jarju S."/>
            <person name="Secka A."/>
            <person name="Antonio M."/>
            <person name="Oren A."/>
            <person name="Chaudhuri R.R."/>
            <person name="La Ragione R."/>
            <person name="Hildebrand F."/>
            <person name="Pallen M.J."/>
        </authorList>
    </citation>
    <scope>NUCLEOTIDE SEQUENCE</scope>
    <source>
        <strain evidence="1">F6-4510</strain>
    </source>
</reference>
<dbReference type="Proteomes" id="UP000823611">
    <property type="component" value="Unassembled WGS sequence"/>
</dbReference>
<organism evidence="1 2">
    <name type="scientific">Candidatus Fimicola merdigallinarum</name>
    <dbReference type="NCBI Taxonomy" id="2840819"/>
    <lineage>
        <taxon>Bacteria</taxon>
        <taxon>Bacillati</taxon>
        <taxon>Bacillota</taxon>
        <taxon>Clostridia</taxon>
        <taxon>Lachnospirales</taxon>
        <taxon>Lachnospiraceae</taxon>
        <taxon>Lachnospiraceae incertae sedis</taxon>
        <taxon>Candidatus Fimicola</taxon>
    </lineage>
</organism>
<dbReference type="InterPro" id="IPR014975">
    <property type="entry name" value="DUF1836"/>
</dbReference>
<dbReference type="EMBL" id="JADIMX010000016">
    <property type="protein sequence ID" value="MBO8433834.1"/>
    <property type="molecule type" value="Genomic_DNA"/>
</dbReference>
<reference evidence="1" key="1">
    <citation type="submission" date="2020-10" db="EMBL/GenBank/DDBJ databases">
        <authorList>
            <person name="Gilroy R."/>
        </authorList>
    </citation>
    <scope>NUCLEOTIDE SEQUENCE</scope>
    <source>
        <strain evidence="1">F6-4510</strain>
    </source>
</reference>
<proteinExistence type="predicted"/>